<protein>
    <submittedName>
        <fullName evidence="1">Uncharacterized protein</fullName>
    </submittedName>
</protein>
<name>A0A103XJ37_CYNCS</name>
<gene>
    <name evidence="1" type="ORF">Ccrd_006336</name>
</gene>
<evidence type="ECO:0000313" key="1">
    <source>
        <dbReference type="EMBL" id="KVH91622.1"/>
    </source>
</evidence>
<dbReference type="AlphaFoldDB" id="A0A103XJ37"/>
<dbReference type="EMBL" id="LEKV01004915">
    <property type="protein sequence ID" value="KVH91622.1"/>
    <property type="molecule type" value="Genomic_DNA"/>
</dbReference>
<dbReference type="Gramene" id="KVH91622">
    <property type="protein sequence ID" value="KVH91622"/>
    <property type="gene ID" value="Ccrd_006336"/>
</dbReference>
<sequence length="28" mass="3272">MSTTTQLYQTLLDVTTLKLLEWVGKKEM</sequence>
<reference evidence="1 2" key="1">
    <citation type="journal article" date="2016" name="Sci. Rep.">
        <title>The genome sequence of the outbreeding globe artichoke constructed de novo incorporating a phase-aware low-pass sequencing strategy of F1 progeny.</title>
        <authorList>
            <person name="Scaglione D."/>
            <person name="Reyes-Chin-Wo S."/>
            <person name="Acquadro A."/>
            <person name="Froenicke L."/>
            <person name="Portis E."/>
            <person name="Beitel C."/>
            <person name="Tirone M."/>
            <person name="Mauro R."/>
            <person name="Lo Monaco A."/>
            <person name="Mauromicale G."/>
            <person name="Faccioli P."/>
            <person name="Cattivelli L."/>
            <person name="Rieseberg L."/>
            <person name="Michelmore R."/>
            <person name="Lanteri S."/>
        </authorList>
    </citation>
    <scope>NUCLEOTIDE SEQUENCE [LARGE SCALE GENOMIC DNA]</scope>
    <source>
        <strain evidence="1">2C</strain>
    </source>
</reference>
<comment type="caution">
    <text evidence="1">The sequence shown here is derived from an EMBL/GenBank/DDBJ whole genome shotgun (WGS) entry which is preliminary data.</text>
</comment>
<dbReference type="Proteomes" id="UP000243975">
    <property type="component" value="Unassembled WGS sequence"/>
</dbReference>
<proteinExistence type="predicted"/>
<accession>A0A103XJ37</accession>
<keyword evidence="2" id="KW-1185">Reference proteome</keyword>
<evidence type="ECO:0000313" key="2">
    <source>
        <dbReference type="Proteomes" id="UP000243975"/>
    </source>
</evidence>
<organism evidence="1 2">
    <name type="scientific">Cynara cardunculus var. scolymus</name>
    <name type="common">Globe artichoke</name>
    <name type="synonym">Cynara scolymus</name>
    <dbReference type="NCBI Taxonomy" id="59895"/>
    <lineage>
        <taxon>Eukaryota</taxon>
        <taxon>Viridiplantae</taxon>
        <taxon>Streptophyta</taxon>
        <taxon>Embryophyta</taxon>
        <taxon>Tracheophyta</taxon>
        <taxon>Spermatophyta</taxon>
        <taxon>Magnoliopsida</taxon>
        <taxon>eudicotyledons</taxon>
        <taxon>Gunneridae</taxon>
        <taxon>Pentapetalae</taxon>
        <taxon>asterids</taxon>
        <taxon>campanulids</taxon>
        <taxon>Asterales</taxon>
        <taxon>Asteraceae</taxon>
        <taxon>Carduoideae</taxon>
        <taxon>Cardueae</taxon>
        <taxon>Carduinae</taxon>
        <taxon>Cynara</taxon>
    </lineage>
</organism>